<dbReference type="AlphaFoldDB" id="A8DJJ4"/>
<dbReference type="EMBL" id="EF531339">
    <property type="protein sequence ID" value="ABV27374.1"/>
    <property type="molecule type" value="Genomic_DNA"/>
</dbReference>
<dbReference type="SUPFAM" id="SSF54001">
    <property type="entry name" value="Cysteine proteinases"/>
    <property type="match status" value="1"/>
</dbReference>
<feature type="chain" id="PRO_5002720567" evidence="1">
    <location>
        <begin position="26"/>
        <end position="206"/>
    </location>
</feature>
<dbReference type="Pfam" id="PF05257">
    <property type="entry name" value="CHAP"/>
    <property type="match status" value="1"/>
</dbReference>
<evidence type="ECO:0000259" key="2">
    <source>
        <dbReference type="PROSITE" id="PS50911"/>
    </source>
</evidence>
<dbReference type="PROSITE" id="PS50911">
    <property type="entry name" value="CHAP"/>
    <property type="match status" value="1"/>
</dbReference>
<name>A8DJJ4_9BACT</name>
<proteinExistence type="predicted"/>
<feature type="signal peptide" evidence="1">
    <location>
        <begin position="1"/>
        <end position="25"/>
    </location>
</feature>
<organism evidence="3">
    <name type="scientific">Chloracidobacterium thermophilum</name>
    <dbReference type="NCBI Taxonomy" id="458033"/>
    <lineage>
        <taxon>Bacteria</taxon>
        <taxon>Pseudomonadati</taxon>
        <taxon>Acidobacteriota</taxon>
        <taxon>Terriglobia</taxon>
        <taxon>Terriglobales</taxon>
        <taxon>Acidobacteriaceae</taxon>
        <taxon>Chloracidobacterium</taxon>
    </lineage>
</organism>
<evidence type="ECO:0000313" key="3">
    <source>
        <dbReference type="EMBL" id="ABV27374.1"/>
    </source>
</evidence>
<keyword evidence="1" id="KW-0732">Signal</keyword>
<dbReference type="Gene3D" id="3.90.1720.10">
    <property type="entry name" value="endopeptidase domain like (from Nostoc punctiforme)"/>
    <property type="match status" value="1"/>
</dbReference>
<dbReference type="InterPro" id="IPR007921">
    <property type="entry name" value="CHAP_dom"/>
</dbReference>
<reference evidence="3" key="1">
    <citation type="journal article" date="2007" name="Science">
        <title>Candidatus Chloracidobacterium thermophilum: an aerobic phototrophic Acidobacterium.</title>
        <authorList>
            <person name="Bryant D.A."/>
            <person name="Costas A.M."/>
            <person name="Maresca J.A."/>
            <person name="Chew A.G."/>
            <person name="Klatt C.G."/>
            <person name="Bateson M.M."/>
            <person name="Tallon L.J."/>
            <person name="Hostetler J."/>
            <person name="Nelson W.C."/>
            <person name="Heidelberg J.F."/>
            <person name="Ward D.M."/>
        </authorList>
    </citation>
    <scope>NUCLEOTIDE SEQUENCE</scope>
</reference>
<gene>
    <name evidence="3" type="ORF">YS_M60-F11.087</name>
</gene>
<evidence type="ECO:0000256" key="1">
    <source>
        <dbReference type="SAM" id="SignalP"/>
    </source>
</evidence>
<sequence length="206" mass="23243">MVTCLGRQLRCLFATTVVVFGLVTAATPQIEDQSHRPYKGFSWGYCTYYAAQVFDQFAAAEGGIDWRGDGGKWLRAAQEKGWKISTNPRDARVGAIIVWQNGGRGHVGIVDDVYEDGILISEMNWRINSDGDATGGFNCISQSFLPFSTNLNRGVRRRYFFVGYIFPERVMTARREFSTHNARGKGRRIQTIDSISRPRVIHRGRP</sequence>
<feature type="domain" description="Peptidase C51" evidence="2">
    <location>
        <begin position="21"/>
        <end position="146"/>
    </location>
</feature>
<accession>A8DJJ4</accession>
<protein>
    <submittedName>
        <fullName evidence="3">Chap domain family protein</fullName>
    </submittedName>
</protein>
<dbReference type="InterPro" id="IPR038765">
    <property type="entry name" value="Papain-like_cys_pep_sf"/>
</dbReference>